<gene>
    <name evidence="4" type="ORF">Moror_17359</name>
</gene>
<evidence type="ECO:0000259" key="3">
    <source>
        <dbReference type="Pfam" id="PF12460"/>
    </source>
</evidence>
<dbReference type="Proteomes" id="UP000017559">
    <property type="component" value="Unassembled WGS sequence"/>
</dbReference>
<dbReference type="PANTHER" id="PTHR12891:SF0">
    <property type="entry name" value="MMS19 NUCLEOTIDE EXCISION REPAIR PROTEIN HOMOLOG"/>
    <property type="match status" value="1"/>
</dbReference>
<dbReference type="SUPFAM" id="SSF48371">
    <property type="entry name" value="ARM repeat"/>
    <property type="match status" value="1"/>
</dbReference>
<comment type="subcellular location">
    <subcellularLocation>
        <location evidence="2">Nucleus</location>
    </subcellularLocation>
</comment>
<dbReference type="Pfam" id="PF12460">
    <property type="entry name" value="MMS19_C"/>
    <property type="match status" value="1"/>
</dbReference>
<dbReference type="GO" id="GO:0097361">
    <property type="term" value="C:cytosolic [4Fe-4S] assembly targeting complex"/>
    <property type="evidence" value="ECO:0007669"/>
    <property type="project" value="UniProtKB-UniRule"/>
</dbReference>
<dbReference type="EMBL" id="AWSO01000017">
    <property type="protein sequence ID" value="ESK97794.1"/>
    <property type="molecule type" value="Genomic_DNA"/>
</dbReference>
<dbReference type="GO" id="GO:0016226">
    <property type="term" value="P:iron-sulfur cluster assembly"/>
    <property type="evidence" value="ECO:0007669"/>
    <property type="project" value="UniProtKB-UniRule"/>
</dbReference>
<dbReference type="PANTHER" id="PTHR12891">
    <property type="entry name" value="DNA REPAIR/TRANSCRIPTION PROTEIN MET18/MMS19"/>
    <property type="match status" value="1"/>
</dbReference>
<keyword evidence="2" id="KW-0234">DNA repair</keyword>
<proteinExistence type="inferred from homology"/>
<dbReference type="KEGG" id="mrr:Moror_17359"/>
<comment type="caution">
    <text evidence="4">The sequence shown here is derived from an EMBL/GenBank/DDBJ whole genome shotgun (WGS) entry which is preliminary data.</text>
</comment>
<keyword evidence="2" id="KW-0539">Nucleus</keyword>
<dbReference type="InterPro" id="IPR039920">
    <property type="entry name" value="MMS19"/>
</dbReference>
<evidence type="ECO:0000313" key="4">
    <source>
        <dbReference type="EMBL" id="ESK97794.1"/>
    </source>
</evidence>
<dbReference type="GO" id="GO:0005634">
    <property type="term" value="C:nucleus"/>
    <property type="evidence" value="ECO:0007669"/>
    <property type="project" value="UniProtKB-SubCell"/>
</dbReference>
<sequence length="296" mass="32751">MLRWSLSKADSDMQREAAWKMITTISNKCYASEFFSGALERLWPEIIANASVEVLARQHHLKAWSWISKGLLVRAHPLLGQFIDRLFVLFGEQMMSMHAAKVFGDVVSTDDVLTKRNHAVVKLLHTQRYVNSVLPRLINGAGDPTDAQTQIGHLIALSSLISQVPKALYAGELPSLLPLLIRGLELPELSIRHKVINTLLAICEDGSADKGAISEHATSLVSTMLKNSRTSGMSSANVRISALKLLGTLPTVVRYDILHPYKAIVIRELAAALDDPKRAVRKEAVVARTNWFKFNG</sequence>
<dbReference type="AlphaFoldDB" id="V2Z1G6"/>
<reference evidence="4 5" key="1">
    <citation type="journal article" date="2014" name="BMC Genomics">
        <title>Genome and secretome analysis of the hemibiotrophic fungal pathogen, Moniliophthora roreri, which causes frosty pod rot disease of cacao: mechanisms of the biotrophic and necrotrophic phases.</title>
        <authorList>
            <person name="Meinhardt L.W."/>
            <person name="Costa G.G.L."/>
            <person name="Thomazella D.P.T."/>
            <person name="Teixeira P.J.P.L."/>
            <person name="Carazzolle M.F."/>
            <person name="Schuster S.C."/>
            <person name="Carlson J.E."/>
            <person name="Guiltinan M.J."/>
            <person name="Mieczkowski P."/>
            <person name="Farmer A."/>
            <person name="Ramaraj T."/>
            <person name="Crozier J."/>
            <person name="Davis R.E."/>
            <person name="Shao J."/>
            <person name="Melnick R.L."/>
            <person name="Pereira G.A.G."/>
            <person name="Bailey B.A."/>
        </authorList>
    </citation>
    <scope>NUCLEOTIDE SEQUENCE [LARGE SCALE GENOMIC DNA]</scope>
    <source>
        <strain evidence="4 5">MCA 2997</strain>
    </source>
</reference>
<comment type="function">
    <text evidence="2">Key component of the cytosolic iron-sulfur protein assembly (CIA) complex, a multiprotein complex that mediates the incorporation of iron-sulfur cluster into apoproteins specifically involved in DNA metabolism and genomic integrity. In the CIA complex, MMS19 acts as an adapter between early-acting CIA components and a subset of cellular target iron-sulfur proteins.</text>
</comment>
<accession>V2Z1G6</accession>
<dbReference type="STRING" id="1381753.V2Z1G6"/>
<dbReference type="InterPro" id="IPR024687">
    <property type="entry name" value="MMS19_C"/>
</dbReference>
<dbReference type="OrthoDB" id="342900at2759"/>
<evidence type="ECO:0000256" key="2">
    <source>
        <dbReference type="RuleBase" id="RU367072"/>
    </source>
</evidence>
<dbReference type="HOGENOM" id="CLU_940359_0_0_1"/>
<dbReference type="InterPro" id="IPR011989">
    <property type="entry name" value="ARM-like"/>
</dbReference>
<organism evidence="4 5">
    <name type="scientific">Moniliophthora roreri (strain MCA 2997)</name>
    <name type="common">Cocoa frosty pod rot fungus</name>
    <name type="synonym">Crinipellis roreri</name>
    <dbReference type="NCBI Taxonomy" id="1381753"/>
    <lineage>
        <taxon>Eukaryota</taxon>
        <taxon>Fungi</taxon>
        <taxon>Dikarya</taxon>
        <taxon>Basidiomycota</taxon>
        <taxon>Agaricomycotina</taxon>
        <taxon>Agaricomycetes</taxon>
        <taxon>Agaricomycetidae</taxon>
        <taxon>Agaricales</taxon>
        <taxon>Marasmiineae</taxon>
        <taxon>Marasmiaceae</taxon>
        <taxon>Moniliophthora</taxon>
    </lineage>
</organism>
<keyword evidence="2" id="KW-0227">DNA damage</keyword>
<evidence type="ECO:0000256" key="1">
    <source>
        <dbReference type="ARBA" id="ARBA00009340"/>
    </source>
</evidence>
<dbReference type="InterPro" id="IPR016024">
    <property type="entry name" value="ARM-type_fold"/>
</dbReference>
<feature type="domain" description="MMS19 C-terminal" evidence="3">
    <location>
        <begin position="2"/>
        <end position="250"/>
    </location>
</feature>
<protein>
    <recommendedName>
        <fullName evidence="2">MMS19 nucleotide excision repair protein</fullName>
    </recommendedName>
</protein>
<comment type="similarity">
    <text evidence="1 2">Belongs to the MET18/MMS19 family.</text>
</comment>
<dbReference type="Gene3D" id="1.25.10.10">
    <property type="entry name" value="Leucine-rich Repeat Variant"/>
    <property type="match status" value="1"/>
</dbReference>
<evidence type="ECO:0000313" key="5">
    <source>
        <dbReference type="Proteomes" id="UP000017559"/>
    </source>
</evidence>
<dbReference type="GO" id="GO:0006281">
    <property type="term" value="P:DNA repair"/>
    <property type="evidence" value="ECO:0007669"/>
    <property type="project" value="UniProtKB-UniRule"/>
</dbReference>
<keyword evidence="5" id="KW-1185">Reference proteome</keyword>
<name>V2Z1G6_MONRO</name>
<dbReference type="GO" id="GO:0051604">
    <property type="term" value="P:protein maturation"/>
    <property type="evidence" value="ECO:0007669"/>
    <property type="project" value="UniProtKB-UniRule"/>
</dbReference>